<evidence type="ECO:0000256" key="1">
    <source>
        <dbReference type="SAM" id="MobiDB-lite"/>
    </source>
</evidence>
<dbReference type="InterPro" id="IPR036691">
    <property type="entry name" value="Endo/exonu/phosph_ase_sf"/>
</dbReference>
<keyword evidence="2" id="KW-0695">RNA-directed DNA polymerase</keyword>
<name>A0A6L2NI26_TANCI</name>
<reference evidence="2" key="1">
    <citation type="journal article" date="2019" name="Sci. Rep.">
        <title>Draft genome of Tanacetum cinerariifolium, the natural source of mosquito coil.</title>
        <authorList>
            <person name="Yamashiro T."/>
            <person name="Shiraishi A."/>
            <person name="Satake H."/>
            <person name="Nakayama K."/>
        </authorList>
    </citation>
    <scope>NUCLEOTIDE SEQUENCE</scope>
</reference>
<keyword evidence="2" id="KW-0548">Nucleotidyltransferase</keyword>
<sequence length="179" mass="20076">MPEFNIKSEDDTSSNEESEQNNENDLGSDNEHVSETSFVQENDVEFQKNPNPSGKTVISEDPFGIYKILKRNKDTSGTDADTPQNPSGFTLVVEENVVGNNPRNTSQPNPTTSGNIEKAPSDNGKCNHGTWIPSSTKLLIISVYAPQDLIERRMLWDFIRYLIDYWDGECVLLGDFNEV</sequence>
<dbReference type="AlphaFoldDB" id="A0A6L2NI26"/>
<accession>A0A6L2NI26</accession>
<gene>
    <name evidence="2" type="ORF">Tci_056770</name>
</gene>
<feature type="region of interest" description="Disordered" evidence="1">
    <location>
        <begin position="1"/>
        <end position="59"/>
    </location>
</feature>
<feature type="compositionally biased region" description="Polar residues" evidence="1">
    <location>
        <begin position="99"/>
        <end position="115"/>
    </location>
</feature>
<feature type="compositionally biased region" description="Basic and acidic residues" evidence="1">
    <location>
        <begin position="1"/>
        <end position="10"/>
    </location>
</feature>
<keyword evidence="2" id="KW-0808">Transferase</keyword>
<feature type="compositionally biased region" description="Acidic residues" evidence="1">
    <location>
        <begin position="11"/>
        <end position="28"/>
    </location>
</feature>
<dbReference type="Gene3D" id="3.60.10.10">
    <property type="entry name" value="Endonuclease/exonuclease/phosphatase"/>
    <property type="match status" value="1"/>
</dbReference>
<evidence type="ECO:0000313" key="2">
    <source>
        <dbReference type="EMBL" id="GEU84792.1"/>
    </source>
</evidence>
<dbReference type="EMBL" id="BKCJ010008970">
    <property type="protein sequence ID" value="GEU84792.1"/>
    <property type="molecule type" value="Genomic_DNA"/>
</dbReference>
<comment type="caution">
    <text evidence="2">The sequence shown here is derived from an EMBL/GenBank/DDBJ whole genome shotgun (WGS) entry which is preliminary data.</text>
</comment>
<feature type="region of interest" description="Disordered" evidence="1">
    <location>
        <begin position="99"/>
        <end position="125"/>
    </location>
</feature>
<proteinExistence type="predicted"/>
<dbReference type="GO" id="GO:0003964">
    <property type="term" value="F:RNA-directed DNA polymerase activity"/>
    <property type="evidence" value="ECO:0007669"/>
    <property type="project" value="UniProtKB-KW"/>
</dbReference>
<organism evidence="2">
    <name type="scientific">Tanacetum cinerariifolium</name>
    <name type="common">Dalmatian daisy</name>
    <name type="synonym">Chrysanthemum cinerariifolium</name>
    <dbReference type="NCBI Taxonomy" id="118510"/>
    <lineage>
        <taxon>Eukaryota</taxon>
        <taxon>Viridiplantae</taxon>
        <taxon>Streptophyta</taxon>
        <taxon>Embryophyta</taxon>
        <taxon>Tracheophyta</taxon>
        <taxon>Spermatophyta</taxon>
        <taxon>Magnoliopsida</taxon>
        <taxon>eudicotyledons</taxon>
        <taxon>Gunneridae</taxon>
        <taxon>Pentapetalae</taxon>
        <taxon>asterids</taxon>
        <taxon>campanulids</taxon>
        <taxon>Asterales</taxon>
        <taxon>Asteraceae</taxon>
        <taxon>Asteroideae</taxon>
        <taxon>Anthemideae</taxon>
        <taxon>Anthemidinae</taxon>
        <taxon>Tanacetum</taxon>
    </lineage>
</organism>
<protein>
    <submittedName>
        <fullName evidence="2">RNA-directed DNA polymerase, eukaryota</fullName>
    </submittedName>
</protein>